<evidence type="ECO:0000313" key="1">
    <source>
        <dbReference type="EMBL" id="SEU15411.1"/>
    </source>
</evidence>
<dbReference type="EMBL" id="FOIC01000079">
    <property type="protein sequence ID" value="SEU15411.1"/>
    <property type="molecule type" value="Genomic_DNA"/>
</dbReference>
<evidence type="ECO:0000313" key="2">
    <source>
        <dbReference type="Proteomes" id="UP000199320"/>
    </source>
</evidence>
<accession>A0A1I0JYV2</accession>
<evidence type="ECO:0008006" key="3">
    <source>
        <dbReference type="Google" id="ProtNLM"/>
    </source>
</evidence>
<name>A0A1I0JYV2_9EURY</name>
<gene>
    <name evidence="1" type="ORF">SAMN04488694_1791</name>
</gene>
<proteinExistence type="predicted"/>
<feature type="non-terminal residue" evidence="1">
    <location>
        <position position="94"/>
    </location>
</feature>
<dbReference type="Proteomes" id="UP000199320">
    <property type="component" value="Unassembled WGS sequence"/>
</dbReference>
<protein>
    <recommendedName>
        <fullName evidence="3">Transposase</fullName>
    </recommendedName>
</protein>
<reference evidence="2" key="1">
    <citation type="submission" date="2016-10" db="EMBL/GenBank/DDBJ databases">
        <authorList>
            <person name="Varghese N."/>
            <person name="Submissions S."/>
        </authorList>
    </citation>
    <scope>NUCLEOTIDE SEQUENCE [LARGE SCALE GENOMIC DNA]</scope>
    <source>
        <strain evidence="2">CDM_6</strain>
    </source>
</reference>
<dbReference type="AlphaFoldDB" id="A0A1I0JYV2"/>
<sequence length="94" mass="11048">MRSKRPIIRQCKNLAKQHVDNPDEPAAPDGASGFAEWTQIAFILLHAELDKDFRETEAWFNDSRAIREELNIDKSPDHTTLCRWEQQVDMRELR</sequence>
<keyword evidence="2" id="KW-1185">Reference proteome</keyword>
<organism evidence="1 2">
    <name type="scientific">Natrinema hispanicum</name>
    <dbReference type="NCBI Taxonomy" id="392421"/>
    <lineage>
        <taxon>Archaea</taxon>
        <taxon>Methanobacteriati</taxon>
        <taxon>Methanobacteriota</taxon>
        <taxon>Stenosarchaea group</taxon>
        <taxon>Halobacteria</taxon>
        <taxon>Halobacteriales</taxon>
        <taxon>Natrialbaceae</taxon>
        <taxon>Natrinema</taxon>
    </lineage>
</organism>